<comment type="cofactor">
    <cofactor evidence="11 12">
        <name>Zn(2+)</name>
        <dbReference type="ChEBI" id="CHEBI:29105"/>
    </cofactor>
    <text evidence="11 12">Binds 1 zinc ion per subunit.</text>
</comment>
<keyword evidence="4 11" id="KW-0862">Zinc</keyword>
<dbReference type="RefSeq" id="WP_109941777.1">
    <property type="nucleotide sequence ID" value="NZ_CP176366.1"/>
</dbReference>
<keyword evidence="1 11" id="KW-0963">Cytoplasm</keyword>
<dbReference type="GO" id="GO:0106357">
    <property type="term" value="F:glycerol-1-phosphate dehydrogenase (NAD+) activity"/>
    <property type="evidence" value="ECO:0007669"/>
    <property type="project" value="RHEA"/>
</dbReference>
<dbReference type="GO" id="GO:0006650">
    <property type="term" value="P:glycerophospholipid metabolic process"/>
    <property type="evidence" value="ECO:0007669"/>
    <property type="project" value="UniProtKB-UniRule"/>
</dbReference>
<dbReference type="Gene3D" id="3.40.50.1970">
    <property type="match status" value="1"/>
</dbReference>
<sequence length="359" mass="38396">MSKEQVQVLQPEGFNKSRWTQLPRDVLIGHEAILQLPEIIADIKPGKSALLITGGTTREVAGEAVANLLSGMYDISRFIAGKLDSSTLEECAKAASPVDFLIGIGGGRVIDCAKIVSYKQGKPFISVPTAASHDGIISGRATLPTENGSVSVEAHPPVAVVADTGIIAKAPHRLMASGCADVISNYTAILDWELAHRIRGEQISEYAIALSKMTAEILVKDANLIKPGQEEAAWIVVKALVSSGVSMAIAGSSRPASGGEHKFGHALERLIPGAALHGEACGIGSIMTMYLHGGDWREIRSSLHHIGAPTTPKELNIPDEIVVEALMKAREIRPERYTILDMGLTRESAEYLVQLLYEE</sequence>
<evidence type="ECO:0000256" key="1">
    <source>
        <dbReference type="ARBA" id="ARBA00022490"/>
    </source>
</evidence>
<dbReference type="CDD" id="cd08173">
    <property type="entry name" value="Gro1PDH"/>
    <property type="match status" value="1"/>
</dbReference>
<dbReference type="InterPro" id="IPR023002">
    <property type="entry name" value="G1P_dehydrogenase_arc"/>
</dbReference>
<keyword evidence="6 11" id="KW-0560">Oxidoreductase</keyword>
<keyword evidence="3 11" id="KW-0479">Metal-binding</keyword>
<feature type="binding site" evidence="11 14">
    <location>
        <begin position="107"/>
        <end position="111"/>
    </location>
    <ligand>
        <name>NAD(+)</name>
        <dbReference type="ChEBI" id="CHEBI:57540"/>
    </ligand>
</feature>
<evidence type="ECO:0000256" key="14">
    <source>
        <dbReference type="PIRSR" id="PIRSR000112-3"/>
    </source>
</evidence>
<gene>
    <name evidence="11" type="primary">egsA</name>
    <name evidence="15" type="ORF">DLD82_14150</name>
</gene>
<feature type="binding site" evidence="12">
    <location>
        <position position="261"/>
    </location>
    <ligand>
        <name>glycerol</name>
        <dbReference type="ChEBI" id="CHEBI:17754"/>
    </ligand>
</feature>
<feature type="binding site" evidence="11">
    <location>
        <position position="261"/>
    </location>
    <ligand>
        <name>Zn(2+)</name>
        <dbReference type="ChEBI" id="CHEBI:29105"/>
        <note>catalytic</note>
    </ligand>
</feature>
<comment type="catalytic activity">
    <reaction evidence="11">
        <text>sn-glycerol 1-phosphate + NADP(+) = dihydroxyacetone phosphate + NADPH + H(+)</text>
        <dbReference type="Rhea" id="RHEA:21416"/>
        <dbReference type="ChEBI" id="CHEBI:15378"/>
        <dbReference type="ChEBI" id="CHEBI:57642"/>
        <dbReference type="ChEBI" id="CHEBI:57685"/>
        <dbReference type="ChEBI" id="CHEBI:57783"/>
        <dbReference type="ChEBI" id="CHEBI:58349"/>
        <dbReference type="EC" id="1.1.1.261"/>
    </reaction>
</comment>
<feature type="binding site" evidence="11">
    <location>
        <position position="181"/>
    </location>
    <ligand>
        <name>Zn(2+)</name>
        <dbReference type="ChEBI" id="CHEBI:29105"/>
        <note>catalytic</note>
    </ligand>
</feature>
<feature type="binding site" evidence="12">
    <location>
        <position position="181"/>
    </location>
    <ligand>
        <name>glycerol</name>
        <dbReference type="ChEBI" id="CHEBI:17754"/>
    </ligand>
</feature>
<protein>
    <recommendedName>
        <fullName evidence="11">Glycerol-1-phosphate dehydrogenase [NAD(P)+]</fullName>
        <shortName evidence="11">G1P dehydrogenase</shortName>
        <shortName evidence="11">G1PDH</shortName>
        <ecNumber evidence="11">1.1.1.261</ecNumber>
    </recommendedName>
    <alternativeName>
        <fullName evidence="11">Enantiomeric glycerophosphate synthase</fullName>
    </alternativeName>
    <alternativeName>
        <fullName evidence="11">sn-glycerol-1-phosphate dehydrogenase</fullName>
    </alternativeName>
</protein>
<dbReference type="InterPro" id="IPR032837">
    <property type="entry name" value="G1PDH"/>
</dbReference>
<comment type="subcellular location">
    <subcellularLocation>
        <location evidence="11">Cytoplasm</location>
    </subcellularLocation>
</comment>
<feature type="binding site" evidence="12">
    <location>
        <position position="277"/>
    </location>
    <ligand>
        <name>glycerol</name>
        <dbReference type="ChEBI" id="CHEBI:17754"/>
    </ligand>
</feature>
<dbReference type="AlphaFoldDB" id="A0A2V2N797"/>
<organism evidence="15 16">
    <name type="scientific">Methanospirillum stamsii</name>
    <dbReference type="NCBI Taxonomy" id="1277351"/>
    <lineage>
        <taxon>Archaea</taxon>
        <taxon>Methanobacteriati</taxon>
        <taxon>Methanobacteriota</taxon>
        <taxon>Stenosarchaea group</taxon>
        <taxon>Methanomicrobia</taxon>
        <taxon>Methanomicrobiales</taxon>
        <taxon>Methanospirillaceae</taxon>
        <taxon>Methanospirillum</taxon>
    </lineage>
</organism>
<feature type="binding site" evidence="11">
    <location>
        <position position="265"/>
    </location>
    <ligand>
        <name>substrate</name>
    </ligand>
</feature>
<evidence type="ECO:0000256" key="3">
    <source>
        <dbReference type="ARBA" id="ARBA00022723"/>
    </source>
</evidence>
<evidence type="ECO:0000256" key="13">
    <source>
        <dbReference type="PIRSR" id="PIRSR000112-2"/>
    </source>
</evidence>
<feature type="binding site" evidence="11">
    <location>
        <position position="134"/>
    </location>
    <ligand>
        <name>substrate</name>
    </ligand>
</feature>
<keyword evidence="9 11" id="KW-0594">Phospholipid biosynthesis</keyword>
<dbReference type="GeneID" id="97611279"/>
<keyword evidence="2 11" id="KW-0444">Lipid biosynthesis</keyword>
<dbReference type="InterPro" id="IPR016205">
    <property type="entry name" value="Glycerol_DH"/>
</dbReference>
<dbReference type="GO" id="GO:0046872">
    <property type="term" value="F:metal ion binding"/>
    <property type="evidence" value="ECO:0007669"/>
    <property type="project" value="UniProtKB-KW"/>
</dbReference>
<evidence type="ECO:0000313" key="15">
    <source>
        <dbReference type="EMBL" id="PWR71133.1"/>
    </source>
</evidence>
<comment type="pathway">
    <text evidence="11">Membrane lipid metabolism; glycerophospholipid metabolism.</text>
</comment>
<evidence type="ECO:0000256" key="6">
    <source>
        <dbReference type="ARBA" id="ARBA00023002"/>
    </source>
</evidence>
<dbReference type="GO" id="GO:0008654">
    <property type="term" value="P:phospholipid biosynthetic process"/>
    <property type="evidence" value="ECO:0007669"/>
    <property type="project" value="UniProtKB-KW"/>
</dbReference>
<keyword evidence="5 11" id="KW-0521">NADP</keyword>
<dbReference type="Gene3D" id="1.20.1090.10">
    <property type="entry name" value="Dehydroquinate synthase-like - alpha domain"/>
    <property type="match status" value="1"/>
</dbReference>
<reference evidence="15 16" key="1">
    <citation type="submission" date="2018-05" db="EMBL/GenBank/DDBJ databases">
        <title>Draft genome of Methanospirillum stamsii Pt1.</title>
        <authorList>
            <person name="Dueholm M.S."/>
            <person name="Nielsen P.H."/>
            <person name="Bakmann L.F."/>
            <person name="Otzen D.E."/>
        </authorList>
    </citation>
    <scope>NUCLEOTIDE SEQUENCE [LARGE SCALE GENOMIC DNA]</scope>
    <source>
        <strain evidence="15 16">Pt1</strain>
    </source>
</reference>
<dbReference type="EC" id="1.1.1.261" evidence="11"/>
<comment type="similarity">
    <text evidence="11">Belongs to the glycerol-1-phosphate dehydrogenase family.</text>
</comment>
<comment type="catalytic activity">
    <reaction evidence="11">
        <text>sn-glycerol 1-phosphate + NAD(+) = dihydroxyacetone phosphate + NADH + H(+)</text>
        <dbReference type="Rhea" id="RHEA:21412"/>
        <dbReference type="ChEBI" id="CHEBI:15378"/>
        <dbReference type="ChEBI" id="CHEBI:57540"/>
        <dbReference type="ChEBI" id="CHEBI:57642"/>
        <dbReference type="ChEBI" id="CHEBI:57685"/>
        <dbReference type="ChEBI" id="CHEBI:57945"/>
        <dbReference type="EC" id="1.1.1.261"/>
    </reaction>
</comment>
<dbReference type="OrthoDB" id="8656at2157"/>
<evidence type="ECO:0000256" key="12">
    <source>
        <dbReference type="PIRSR" id="PIRSR000112-1"/>
    </source>
</evidence>
<dbReference type="HAMAP" id="MF_00497_A">
    <property type="entry name" value="G1P_dehydrogenase_A"/>
    <property type="match status" value="1"/>
</dbReference>
<dbReference type="PANTHER" id="PTHR43616:SF5">
    <property type="entry name" value="GLYCEROL DEHYDROGENASE 1"/>
    <property type="match status" value="1"/>
</dbReference>
<evidence type="ECO:0000313" key="16">
    <source>
        <dbReference type="Proteomes" id="UP000245934"/>
    </source>
</evidence>
<evidence type="ECO:0000256" key="7">
    <source>
        <dbReference type="ARBA" id="ARBA00023027"/>
    </source>
</evidence>
<dbReference type="Pfam" id="PF13685">
    <property type="entry name" value="Fe-ADH_2"/>
    <property type="match status" value="1"/>
</dbReference>
<keyword evidence="16" id="KW-1185">Reference proteome</keyword>
<keyword evidence="10 11" id="KW-1208">Phospholipid metabolism</keyword>
<comment type="function">
    <text evidence="11">Catalyzes the NAD(P)H-dependent reduction of dihydroxyacetonephosphate (DHAP or glycerone phosphate) to glycerol 1-phosphate (G1P). The G1P thus generated is used as the glycerophosphate backbone of phospholipids in the cellular membranes of Archaea.</text>
</comment>
<dbReference type="Proteomes" id="UP000245934">
    <property type="component" value="Unassembled WGS sequence"/>
</dbReference>
<evidence type="ECO:0000256" key="4">
    <source>
        <dbReference type="ARBA" id="ARBA00022833"/>
    </source>
</evidence>
<dbReference type="UniPathway" id="UPA00940"/>
<dbReference type="SUPFAM" id="SSF56796">
    <property type="entry name" value="Dehydroquinate synthase-like"/>
    <property type="match status" value="1"/>
</dbReference>
<feature type="binding site" evidence="11 14">
    <location>
        <begin position="129"/>
        <end position="132"/>
    </location>
    <ligand>
        <name>NAD(+)</name>
        <dbReference type="ChEBI" id="CHEBI:57540"/>
    </ligand>
</feature>
<dbReference type="GO" id="GO:0005737">
    <property type="term" value="C:cytoplasm"/>
    <property type="evidence" value="ECO:0007669"/>
    <property type="project" value="UniProtKB-SubCell"/>
</dbReference>
<evidence type="ECO:0000256" key="11">
    <source>
        <dbReference type="HAMAP-Rule" id="MF_00497"/>
    </source>
</evidence>
<feature type="binding site" evidence="11 14">
    <location>
        <position position="138"/>
    </location>
    <ligand>
        <name>NAD(+)</name>
        <dbReference type="ChEBI" id="CHEBI:57540"/>
    </ligand>
</feature>
<feature type="binding site" evidence="13">
    <location>
        <position position="134"/>
    </location>
    <ligand>
        <name>glycerol</name>
        <dbReference type="ChEBI" id="CHEBI:17754"/>
    </ligand>
</feature>
<evidence type="ECO:0000256" key="8">
    <source>
        <dbReference type="ARBA" id="ARBA00023098"/>
    </source>
</evidence>
<evidence type="ECO:0000256" key="10">
    <source>
        <dbReference type="ARBA" id="ARBA00023264"/>
    </source>
</evidence>
<feature type="binding site" evidence="11">
    <location>
        <position position="181"/>
    </location>
    <ligand>
        <name>substrate</name>
    </ligand>
</feature>
<feature type="binding site" evidence="11">
    <location>
        <position position="277"/>
    </location>
    <ligand>
        <name>Zn(2+)</name>
        <dbReference type="ChEBI" id="CHEBI:29105"/>
        <note>catalytic</note>
    </ligand>
</feature>
<dbReference type="NCBIfam" id="NF002022">
    <property type="entry name" value="PRK00843.1"/>
    <property type="match status" value="1"/>
</dbReference>
<evidence type="ECO:0000256" key="5">
    <source>
        <dbReference type="ARBA" id="ARBA00022857"/>
    </source>
</evidence>
<keyword evidence="7 11" id="KW-0520">NAD</keyword>
<evidence type="ECO:0000256" key="9">
    <source>
        <dbReference type="ARBA" id="ARBA00023209"/>
    </source>
</evidence>
<dbReference type="PIRSF" id="PIRSF000112">
    <property type="entry name" value="Glycerol_dehydrogenase"/>
    <property type="match status" value="1"/>
</dbReference>
<dbReference type="EMBL" id="QGMZ01000037">
    <property type="protein sequence ID" value="PWR71133.1"/>
    <property type="molecule type" value="Genomic_DNA"/>
</dbReference>
<evidence type="ECO:0000256" key="2">
    <source>
        <dbReference type="ARBA" id="ARBA00022516"/>
    </source>
</evidence>
<proteinExistence type="inferred from homology"/>
<accession>A0A2V2N797</accession>
<name>A0A2V2N797_9EURY</name>
<keyword evidence="8 11" id="KW-0443">Lipid metabolism</keyword>
<comment type="caution">
    <text evidence="15">The sequence shown here is derived from an EMBL/GenBank/DDBJ whole genome shotgun (WGS) entry which is preliminary data.</text>
</comment>
<dbReference type="GO" id="GO:0106358">
    <property type="term" value="F:glycerol-1-phosphate dehydrogenase (NADP+) activity"/>
    <property type="evidence" value="ECO:0007669"/>
    <property type="project" value="RHEA"/>
</dbReference>
<dbReference type="PANTHER" id="PTHR43616">
    <property type="entry name" value="GLYCEROL DEHYDROGENASE"/>
    <property type="match status" value="1"/>
</dbReference>